<dbReference type="CDD" id="cd07043">
    <property type="entry name" value="STAS_anti-anti-sigma_factors"/>
    <property type="match status" value="1"/>
</dbReference>
<sequence length="117" mass="12346">MSHFEARKIHGADRVRVALTGECDLRSRDEMTATLLEAVRASEMVIVDLAGVRFLDSSGLHALVTAHHAALERAGSLYVVNTTGTVATVLEITGVLELLRDPTQAVDGAAAGPDQPA</sequence>
<dbReference type="SUPFAM" id="SSF52091">
    <property type="entry name" value="SpoIIaa-like"/>
    <property type="match status" value="1"/>
</dbReference>
<accession>A0A316FA88</accession>
<dbReference type="NCBIfam" id="TIGR00377">
    <property type="entry name" value="ant_ant_sig"/>
    <property type="match status" value="1"/>
</dbReference>
<evidence type="ECO:0000313" key="5">
    <source>
        <dbReference type="Proteomes" id="UP000245697"/>
    </source>
</evidence>
<evidence type="ECO:0000256" key="2">
    <source>
        <dbReference type="RuleBase" id="RU003749"/>
    </source>
</evidence>
<dbReference type="EMBL" id="QGGR01000013">
    <property type="protein sequence ID" value="PWK43437.1"/>
    <property type="molecule type" value="Genomic_DNA"/>
</dbReference>
<dbReference type="Proteomes" id="UP000245697">
    <property type="component" value="Unassembled WGS sequence"/>
</dbReference>
<name>A0A316FA88_9ACTN</name>
<gene>
    <name evidence="4" type="ORF">BC793_113119</name>
</gene>
<keyword evidence="5" id="KW-1185">Reference proteome</keyword>
<comment type="similarity">
    <text evidence="1 2">Belongs to the anti-sigma-factor antagonist family.</text>
</comment>
<feature type="domain" description="STAS" evidence="3">
    <location>
        <begin position="17"/>
        <end position="99"/>
    </location>
</feature>
<evidence type="ECO:0000313" key="4">
    <source>
        <dbReference type="EMBL" id="PWK43437.1"/>
    </source>
</evidence>
<dbReference type="GO" id="GO:0043856">
    <property type="term" value="F:anti-sigma factor antagonist activity"/>
    <property type="evidence" value="ECO:0007669"/>
    <property type="project" value="InterPro"/>
</dbReference>
<dbReference type="OrthoDB" id="3387413at2"/>
<evidence type="ECO:0000256" key="1">
    <source>
        <dbReference type="ARBA" id="ARBA00009013"/>
    </source>
</evidence>
<dbReference type="InterPro" id="IPR002645">
    <property type="entry name" value="STAS_dom"/>
</dbReference>
<dbReference type="AlphaFoldDB" id="A0A316FA88"/>
<evidence type="ECO:0000259" key="3">
    <source>
        <dbReference type="PROSITE" id="PS50801"/>
    </source>
</evidence>
<dbReference type="PANTHER" id="PTHR33495:SF2">
    <property type="entry name" value="ANTI-SIGMA FACTOR ANTAGONIST TM_1081-RELATED"/>
    <property type="match status" value="1"/>
</dbReference>
<proteinExistence type="inferred from homology"/>
<dbReference type="InterPro" id="IPR036513">
    <property type="entry name" value="STAS_dom_sf"/>
</dbReference>
<dbReference type="Pfam" id="PF01740">
    <property type="entry name" value="STAS"/>
    <property type="match status" value="1"/>
</dbReference>
<organism evidence="4 5">
    <name type="scientific">Actinoplanes xinjiangensis</name>
    <dbReference type="NCBI Taxonomy" id="512350"/>
    <lineage>
        <taxon>Bacteria</taxon>
        <taxon>Bacillati</taxon>
        <taxon>Actinomycetota</taxon>
        <taxon>Actinomycetes</taxon>
        <taxon>Micromonosporales</taxon>
        <taxon>Micromonosporaceae</taxon>
        <taxon>Actinoplanes</taxon>
    </lineage>
</organism>
<dbReference type="InterPro" id="IPR003658">
    <property type="entry name" value="Anti-sigma_ant"/>
</dbReference>
<dbReference type="Gene3D" id="3.30.750.24">
    <property type="entry name" value="STAS domain"/>
    <property type="match status" value="1"/>
</dbReference>
<reference evidence="4 5" key="1">
    <citation type="submission" date="2018-05" db="EMBL/GenBank/DDBJ databases">
        <title>Genomic Encyclopedia of Archaeal and Bacterial Type Strains, Phase II (KMG-II): from individual species to whole genera.</title>
        <authorList>
            <person name="Goeker M."/>
        </authorList>
    </citation>
    <scope>NUCLEOTIDE SEQUENCE [LARGE SCALE GENOMIC DNA]</scope>
    <source>
        <strain evidence="4 5">DSM 45184</strain>
    </source>
</reference>
<dbReference type="PROSITE" id="PS50801">
    <property type="entry name" value="STAS"/>
    <property type="match status" value="1"/>
</dbReference>
<comment type="caution">
    <text evidence="4">The sequence shown here is derived from an EMBL/GenBank/DDBJ whole genome shotgun (WGS) entry which is preliminary data.</text>
</comment>
<dbReference type="PANTHER" id="PTHR33495">
    <property type="entry name" value="ANTI-SIGMA FACTOR ANTAGONIST TM_1081-RELATED-RELATED"/>
    <property type="match status" value="1"/>
</dbReference>
<dbReference type="RefSeq" id="WP_109597201.1">
    <property type="nucleotide sequence ID" value="NZ_BONA01000063.1"/>
</dbReference>
<protein>
    <recommendedName>
        <fullName evidence="2">Anti-sigma factor antagonist</fullName>
    </recommendedName>
</protein>